<evidence type="ECO:0000313" key="2">
    <source>
        <dbReference type="EMBL" id="QDH12866.1"/>
    </source>
</evidence>
<keyword evidence="3" id="KW-1185">Reference proteome</keyword>
<gene>
    <name evidence="2" type="ORF">E3E12_00080</name>
</gene>
<dbReference type="KEGG" id="swf:E3E12_00080"/>
<dbReference type="RefSeq" id="WP_141442508.1">
    <property type="nucleotide sequence ID" value="NZ_CP038231.1"/>
</dbReference>
<dbReference type="Proteomes" id="UP000318709">
    <property type="component" value="Chromosome"/>
</dbReference>
<evidence type="ECO:0000256" key="1">
    <source>
        <dbReference type="SAM" id="MobiDB-lite"/>
    </source>
</evidence>
<feature type="region of interest" description="Disordered" evidence="1">
    <location>
        <begin position="54"/>
        <end position="95"/>
    </location>
</feature>
<proteinExistence type="predicted"/>
<protein>
    <submittedName>
        <fullName evidence="2">Uncharacterized protein</fullName>
    </submittedName>
</protein>
<accession>A0A4Y6U8U0</accession>
<dbReference type="AlphaFoldDB" id="A0A4Y6U8U0"/>
<sequence>MTANKPLVASAMPSTYWRRCLALTLWLGALGAMEVVPATAREAFNPLTSPKADLPPDVMPAPKPAKVAPKLPPGVTLPDAPKAAPPQPQGPDAPRVFTRITNLPFQVTVTLVHKNGKREDMMARTPLTGYFVGLDASTPIVVSWREAKRAGPGQVAQVASPSRGLVFGPLAGYGAKKVQPFEDTLIATSTGPKLPDMATLDDTLLRGFRVDVTPLYVMRGNHLVASGNAATPYQDGDIVRIDAAAIAYRPYGTGTAVTLPHSGSHHAAPLTVKVPALSYATTALQDDLSLNHPVSLAMTNPVTGARFFITIKVLPQSRLSTIQVYR</sequence>
<evidence type="ECO:0000313" key="3">
    <source>
        <dbReference type="Proteomes" id="UP000318709"/>
    </source>
</evidence>
<organism evidence="2 3">
    <name type="scientific">Formicincola oecophyllae</name>
    <dbReference type="NCBI Taxonomy" id="2558361"/>
    <lineage>
        <taxon>Bacteria</taxon>
        <taxon>Pseudomonadati</taxon>
        <taxon>Pseudomonadota</taxon>
        <taxon>Alphaproteobacteria</taxon>
        <taxon>Acetobacterales</taxon>
        <taxon>Acetobacteraceae</taxon>
        <taxon>Formicincola</taxon>
    </lineage>
</organism>
<dbReference type="EMBL" id="CP038231">
    <property type="protein sequence ID" value="QDH12866.1"/>
    <property type="molecule type" value="Genomic_DNA"/>
</dbReference>
<name>A0A4Y6U8U0_9PROT</name>
<reference evidence="2 3" key="1">
    <citation type="submission" date="2019-03" db="EMBL/GenBank/DDBJ databases">
        <title>The complete genome sequence of Swingsia_sp. F3b2 LMG30590(T).</title>
        <authorList>
            <person name="Chua K.-O."/>
            <person name="Chan K.-G."/>
            <person name="See-Too W.-S."/>
        </authorList>
    </citation>
    <scope>NUCLEOTIDE SEQUENCE [LARGE SCALE GENOMIC DNA]</scope>
    <source>
        <strain evidence="2 3">F3b2</strain>
    </source>
</reference>
<dbReference type="OrthoDB" id="9853259at2"/>